<comment type="similarity">
    <text evidence="1">Belongs to the peptidase C40 family.</text>
</comment>
<evidence type="ECO:0000259" key="6">
    <source>
        <dbReference type="PROSITE" id="PS51935"/>
    </source>
</evidence>
<keyword evidence="4" id="KW-0788">Thiol protease</keyword>
<evidence type="ECO:0000256" key="4">
    <source>
        <dbReference type="ARBA" id="ARBA00022807"/>
    </source>
</evidence>
<dbReference type="InterPro" id="IPR032179">
    <property type="entry name" value="Cry22Aa_Ig-like"/>
</dbReference>
<dbReference type="PANTHER" id="PTHR47359">
    <property type="entry name" value="PEPTIDOGLYCAN DL-ENDOPEPTIDASE CWLO"/>
    <property type="match status" value="1"/>
</dbReference>
<dbReference type="RefSeq" id="WP_297669117.1">
    <property type="nucleotide sequence ID" value="NZ_JAGZCC010000004.1"/>
</dbReference>
<protein>
    <submittedName>
        <fullName evidence="7">C40 family peptidase</fullName>
    </submittedName>
</protein>
<dbReference type="Gene3D" id="3.90.1720.10">
    <property type="entry name" value="endopeptidase domain like (from Nostoc punctiforme)"/>
    <property type="match status" value="1"/>
</dbReference>
<keyword evidence="3" id="KW-0378">Hydrolase</keyword>
<dbReference type="GO" id="GO:0008234">
    <property type="term" value="F:cysteine-type peptidase activity"/>
    <property type="evidence" value="ECO:0007669"/>
    <property type="project" value="UniProtKB-KW"/>
</dbReference>
<dbReference type="Proteomes" id="UP000751224">
    <property type="component" value="Unassembled WGS sequence"/>
</dbReference>
<sequence length="482" mass="51456">MDINIKTKFRNLFDEYIVNRKAMFIPIAVVASFMFVGYAATDKEKPDIKSNQIEIPYGEELDLDSINIIDNKDSRDMLRVDADTTSLNVNQLGTYDVEVTAIDQGSNEARKTIEVTVVDNEEPKFEMLGTDGGYTVEVPVKGSVDFSSYIKASDNVDGDVTPFIEASAPLNTDVPSFQDITLTVSDSSGNEKSETFTFAVSDLEAPVINFLQGENVTVDYGSAFDVNNYVKAVDNLDGEMMPNIEGNIDTLKLDEVQSLKLSVKDSSGNIVEGTLNVVVKDLSAPVITLKESNITINAGDNVDFSSYIVSAVDNKDGDVRAKVSIDGPDTSKAGNKTATYTVIDEAGNKASASLSVKINKVYSIEAGGSNPYGNTVLSAAYSKLGTPYKWGAEGPNAFDCSGFVKWCYAKAGVSLPHSSSGQKNAGTQISVSAAQPGDILWKSGHVGIYIGGGKYIHAPNTGDVVKISSVSGSGFVCAVRVK</sequence>
<gene>
    <name evidence="7" type="ORF">KHX14_01095</name>
</gene>
<evidence type="ECO:0000256" key="2">
    <source>
        <dbReference type="ARBA" id="ARBA00022670"/>
    </source>
</evidence>
<dbReference type="PROSITE" id="PS51935">
    <property type="entry name" value="NLPC_P60"/>
    <property type="match status" value="1"/>
</dbReference>
<dbReference type="EMBL" id="JAGZCC010000004">
    <property type="protein sequence ID" value="MBS5587402.1"/>
    <property type="molecule type" value="Genomic_DNA"/>
</dbReference>
<feature type="transmembrane region" description="Helical" evidence="5">
    <location>
        <begin position="21"/>
        <end position="40"/>
    </location>
</feature>
<dbReference type="InterPro" id="IPR000064">
    <property type="entry name" value="NLP_P60_dom"/>
</dbReference>
<feature type="domain" description="NlpC/P60" evidence="6">
    <location>
        <begin position="370"/>
        <end position="482"/>
    </location>
</feature>
<keyword evidence="5" id="KW-1133">Transmembrane helix</keyword>
<dbReference type="Pfam" id="PF16403">
    <property type="entry name" value="Bact_surface_Ig-like"/>
    <property type="match status" value="1"/>
</dbReference>
<dbReference type="InterPro" id="IPR038765">
    <property type="entry name" value="Papain-like_cys_pep_sf"/>
</dbReference>
<keyword evidence="5" id="KW-0812">Transmembrane</keyword>
<dbReference type="PANTHER" id="PTHR47359:SF3">
    <property type="entry name" value="NLP_P60 DOMAIN-CONTAINING PROTEIN-RELATED"/>
    <property type="match status" value="1"/>
</dbReference>
<dbReference type="AlphaFoldDB" id="A0A943EMV7"/>
<dbReference type="InterPro" id="IPR013783">
    <property type="entry name" value="Ig-like_fold"/>
</dbReference>
<accession>A0A943EMV7</accession>
<dbReference type="GO" id="GO:0006508">
    <property type="term" value="P:proteolysis"/>
    <property type="evidence" value="ECO:0007669"/>
    <property type="project" value="UniProtKB-KW"/>
</dbReference>
<dbReference type="Gene3D" id="2.60.40.10">
    <property type="entry name" value="Immunoglobulins"/>
    <property type="match status" value="4"/>
</dbReference>
<dbReference type="Pfam" id="PF00877">
    <property type="entry name" value="NLPC_P60"/>
    <property type="match status" value="1"/>
</dbReference>
<dbReference type="SUPFAM" id="SSF54001">
    <property type="entry name" value="Cysteine proteinases"/>
    <property type="match status" value="1"/>
</dbReference>
<name>A0A943EMV7_9FIRM</name>
<evidence type="ECO:0000313" key="8">
    <source>
        <dbReference type="Proteomes" id="UP000751224"/>
    </source>
</evidence>
<proteinExistence type="inferred from homology"/>
<evidence type="ECO:0000256" key="3">
    <source>
        <dbReference type="ARBA" id="ARBA00022801"/>
    </source>
</evidence>
<reference evidence="7" key="1">
    <citation type="submission" date="2021-02" db="EMBL/GenBank/DDBJ databases">
        <title>Infant gut strain persistence is associated with maternal origin, phylogeny, and functional potential including surface adhesion and iron acquisition.</title>
        <authorList>
            <person name="Lou Y.C."/>
        </authorList>
    </citation>
    <scope>NUCLEOTIDE SEQUENCE</scope>
    <source>
        <strain evidence="7">L3_108_000G1_dasL3_108_000G1_metabat.metabat.11</strain>
    </source>
</reference>
<keyword evidence="2" id="KW-0645">Protease</keyword>
<organism evidence="7 8">
    <name type="scientific">Thomasclavelia spiroformis</name>
    <dbReference type="NCBI Taxonomy" id="29348"/>
    <lineage>
        <taxon>Bacteria</taxon>
        <taxon>Bacillati</taxon>
        <taxon>Bacillota</taxon>
        <taxon>Erysipelotrichia</taxon>
        <taxon>Erysipelotrichales</taxon>
        <taxon>Coprobacillaceae</taxon>
        <taxon>Thomasclavelia</taxon>
    </lineage>
</organism>
<evidence type="ECO:0000256" key="1">
    <source>
        <dbReference type="ARBA" id="ARBA00007074"/>
    </source>
</evidence>
<evidence type="ECO:0000313" key="7">
    <source>
        <dbReference type="EMBL" id="MBS5587402.1"/>
    </source>
</evidence>
<keyword evidence="5" id="KW-0472">Membrane</keyword>
<dbReference type="InterPro" id="IPR051794">
    <property type="entry name" value="PG_Endopeptidase_C40"/>
</dbReference>
<evidence type="ECO:0000256" key="5">
    <source>
        <dbReference type="SAM" id="Phobius"/>
    </source>
</evidence>
<comment type="caution">
    <text evidence="7">The sequence shown here is derived from an EMBL/GenBank/DDBJ whole genome shotgun (WGS) entry which is preliminary data.</text>
</comment>